<feature type="transmembrane region" description="Helical" evidence="1">
    <location>
        <begin position="888"/>
        <end position="908"/>
    </location>
</feature>
<proteinExistence type="predicted"/>
<dbReference type="RefSeq" id="WP_027288254.1">
    <property type="nucleotide sequence ID" value="NZ_NRRE01000022.1"/>
</dbReference>
<feature type="transmembrane region" description="Helical" evidence="1">
    <location>
        <begin position="986"/>
        <end position="1014"/>
    </location>
</feature>
<dbReference type="Pfam" id="PF00873">
    <property type="entry name" value="ACR_tran"/>
    <property type="match status" value="1"/>
</dbReference>
<reference evidence="2" key="1">
    <citation type="submission" date="2017-08" db="EMBL/GenBank/DDBJ databases">
        <authorList>
            <person name="Imhoff J.F."/>
            <person name="Rahn T."/>
            <person name="Kuenzel S."/>
            <person name="Neulinger S.C."/>
        </authorList>
    </citation>
    <scope>NUCLEOTIDE SEQUENCE</scope>
    <source>
        <strain evidence="2">DSM 9154</strain>
    </source>
</reference>
<protein>
    <submittedName>
        <fullName evidence="2">AcrB/AcrD/AcrF family protein</fullName>
    </submittedName>
</protein>
<dbReference type="Proteomes" id="UP000778970">
    <property type="component" value="Unassembled WGS sequence"/>
</dbReference>
<dbReference type="Gene3D" id="3.30.70.1430">
    <property type="entry name" value="Multidrug efflux transporter AcrB pore domain"/>
    <property type="match status" value="2"/>
</dbReference>
<dbReference type="PANTHER" id="PTHR32063:SF18">
    <property type="entry name" value="CATION EFFLUX SYSTEM PROTEIN"/>
    <property type="match status" value="1"/>
</dbReference>
<name>A0A934UZY4_9PROT</name>
<feature type="transmembrane region" description="Helical" evidence="1">
    <location>
        <begin position="862"/>
        <end position="881"/>
    </location>
</feature>
<dbReference type="PRINTS" id="PR00702">
    <property type="entry name" value="ACRIFLAVINRP"/>
</dbReference>
<dbReference type="Gene3D" id="3.30.70.1320">
    <property type="entry name" value="Multidrug efflux transporter AcrB pore domain like"/>
    <property type="match status" value="1"/>
</dbReference>
<keyword evidence="1" id="KW-1133">Transmembrane helix</keyword>
<feature type="transmembrane region" description="Helical" evidence="1">
    <location>
        <begin position="385"/>
        <end position="409"/>
    </location>
</feature>
<feature type="transmembrane region" description="Helical" evidence="1">
    <location>
        <begin position="914"/>
        <end position="935"/>
    </location>
</feature>
<feature type="transmembrane region" description="Helical" evidence="1">
    <location>
        <begin position="462"/>
        <end position="485"/>
    </location>
</feature>
<keyword evidence="1" id="KW-0472">Membrane</keyword>
<evidence type="ECO:0000256" key="1">
    <source>
        <dbReference type="SAM" id="Phobius"/>
    </source>
</evidence>
<evidence type="ECO:0000313" key="3">
    <source>
        <dbReference type="Proteomes" id="UP000778970"/>
    </source>
</evidence>
<dbReference type="Gene3D" id="3.30.70.1440">
    <property type="entry name" value="Multidrug efflux transporter AcrB pore domain"/>
    <property type="match status" value="1"/>
</dbReference>
<feature type="transmembrane region" description="Helical" evidence="1">
    <location>
        <begin position="330"/>
        <end position="352"/>
    </location>
</feature>
<dbReference type="GO" id="GO:0042910">
    <property type="term" value="F:xenobiotic transmembrane transporter activity"/>
    <property type="evidence" value="ECO:0007669"/>
    <property type="project" value="TreeGrafter"/>
</dbReference>
<dbReference type="SUPFAM" id="SSF82693">
    <property type="entry name" value="Multidrug efflux transporter AcrB pore domain, PN1, PN2, PC1 and PC2 subdomains"/>
    <property type="match status" value="2"/>
</dbReference>
<dbReference type="InterPro" id="IPR027463">
    <property type="entry name" value="AcrB_DN_DC_subdom"/>
</dbReference>
<feature type="transmembrane region" description="Helical" evidence="1">
    <location>
        <begin position="527"/>
        <end position="545"/>
    </location>
</feature>
<dbReference type="PANTHER" id="PTHR32063">
    <property type="match status" value="1"/>
</dbReference>
<comment type="caution">
    <text evidence="2">The sequence shown here is derived from an EMBL/GenBank/DDBJ whole genome shotgun (WGS) entry which is preliminary data.</text>
</comment>
<keyword evidence="1" id="KW-0812">Transmembrane</keyword>
<keyword evidence="3" id="KW-1185">Reference proteome</keyword>
<sequence>MTLTELAYRHRPLVGLLAVVLMAFGAFSYFNLPAREDPKVTIREAVVTTSYPGLSAERIERLITKTLEEQVRRVPEVEELRSTSMPGQSIIHVVIEDRYFNLDQIWDDVRQEVRAAQDKLPEGASPPQVNDEFGDVAVITAALTSDDWAMRDIADMAEHIRDRLYAVDGTKRVDLLGIQQERMWIEFSNARLAELGVGPDALQQTLSRQNVIRPGGELDTGDRAFLIEPSGNFESTEDVGDTLIRLPGEAGVVPLRDVATVRRGYRDPPARKAYYNGKPAVILAVSMLEGRSVLDFSKRATARLDEVRQSLPAGYRLDLVTLQERQVEKAVYGVSFNVLQTLAILLAVVVLFLGLRTGLIVGAIVPTVMLITVAIMGLFEMTLQRMSLATLVIALGLLVDNGIVVAEEFKRRLGEGVERDATLRAVGSELALPLLSSTLTTILVFLPLMLAEHVSGEYTRSISLIMLISLLTSWVGSMTVTPLLCHRFIKAPEPGATESDGGLSERIFRPLVAIYDRLLRRVLRARWAFLGAMTLLLVASVYAIGQAPSRFFPASDRAQVLVYLDLPTGVTARTTDARLQDVFEVLNDKDRFPQVQDYGAYVGFGGPRFVLSLTPIDPAPNQAFMVLNVGERAQVDPTVKQLRSLFRQEFPGLFARVAGMFLGPSDSSKIDIQATGPDAEVITRTADRIAEILRQVPGSNGVRHDWQNRIAKIRVAVDQARARRAGVTSADIAEALETYFSGRQVTEFREGDDIFPVVARAEAGERTDLDRLKTLSVYGDDGRGVPLMQVADFELQNAYARIHREDMTRTVTVEARNDRMTAEDMVPLIRPDLERLRADLPPGHGIELDGVVKESAEGQAALAANAPLCLGVIVLLLVAQFNGFRRPAMILATMPLVLIGVAIGLYVMGANFGFMPILGLYALAGIVVNNAIVLIDRIDIERAQGYAPAEAVVKASVRRLRPILMTTATTIVGLLPLIVFQDALFFGMASVMAFGLGVATVLTLGIIPVLYSLFCRTGPAQRES</sequence>
<accession>A0A934UZY4</accession>
<feature type="transmembrane region" description="Helical" evidence="1">
    <location>
        <begin position="430"/>
        <end position="450"/>
    </location>
</feature>
<reference evidence="2" key="2">
    <citation type="journal article" date="2020" name="Microorganisms">
        <title>Osmotic Adaptation and Compatible Solute Biosynthesis of Phototrophic Bacteria as Revealed from Genome Analyses.</title>
        <authorList>
            <person name="Imhoff J.F."/>
            <person name="Rahn T."/>
            <person name="Kunzel S."/>
            <person name="Keller A."/>
            <person name="Neulinger S.C."/>
        </authorList>
    </citation>
    <scope>NUCLEOTIDE SEQUENCE</scope>
    <source>
        <strain evidence="2">DSM 9154</strain>
    </source>
</reference>
<dbReference type="InterPro" id="IPR001036">
    <property type="entry name" value="Acrflvin-R"/>
</dbReference>
<dbReference type="Gene3D" id="1.20.1640.10">
    <property type="entry name" value="Multidrug efflux transporter AcrB transmembrane domain"/>
    <property type="match status" value="2"/>
</dbReference>
<dbReference type="Gene3D" id="3.30.2090.10">
    <property type="entry name" value="Multidrug efflux transporter AcrB TolC docking domain, DN and DC subdomains"/>
    <property type="match status" value="2"/>
</dbReference>
<evidence type="ECO:0000313" key="2">
    <source>
        <dbReference type="EMBL" id="MBK1697228.1"/>
    </source>
</evidence>
<feature type="transmembrane region" description="Helical" evidence="1">
    <location>
        <begin position="12"/>
        <end position="32"/>
    </location>
</feature>
<feature type="transmembrane region" description="Helical" evidence="1">
    <location>
        <begin position="359"/>
        <end position="379"/>
    </location>
</feature>
<feature type="transmembrane region" description="Helical" evidence="1">
    <location>
        <begin position="963"/>
        <end position="980"/>
    </location>
</feature>
<dbReference type="EMBL" id="NRRE01000022">
    <property type="protein sequence ID" value="MBK1697228.1"/>
    <property type="molecule type" value="Genomic_DNA"/>
</dbReference>
<dbReference type="SUPFAM" id="SSF82714">
    <property type="entry name" value="Multidrug efflux transporter AcrB TolC docking domain, DN and DC subdomains"/>
    <property type="match status" value="2"/>
</dbReference>
<dbReference type="GO" id="GO:0005886">
    <property type="term" value="C:plasma membrane"/>
    <property type="evidence" value="ECO:0007669"/>
    <property type="project" value="TreeGrafter"/>
</dbReference>
<dbReference type="SUPFAM" id="SSF82866">
    <property type="entry name" value="Multidrug efflux transporter AcrB transmembrane domain"/>
    <property type="match status" value="2"/>
</dbReference>
<gene>
    <name evidence="2" type="ORF">CKO21_08200</name>
</gene>
<dbReference type="AlphaFoldDB" id="A0A934UZY4"/>
<organism evidence="2 3">
    <name type="scientific">Rhodovibrio salinarum</name>
    <dbReference type="NCBI Taxonomy" id="1087"/>
    <lineage>
        <taxon>Bacteria</taxon>
        <taxon>Pseudomonadati</taxon>
        <taxon>Pseudomonadota</taxon>
        <taxon>Alphaproteobacteria</taxon>
        <taxon>Rhodospirillales</taxon>
        <taxon>Rhodovibrionaceae</taxon>
        <taxon>Rhodovibrio</taxon>
    </lineage>
</organism>